<reference evidence="8 9" key="1">
    <citation type="submission" date="2023-07" db="EMBL/GenBank/DDBJ databases">
        <title>Genomic Encyclopedia of Type Strains, Phase IV (KMG-IV): sequencing the most valuable type-strain genomes for metagenomic binning, comparative biology and taxonomic classification.</title>
        <authorList>
            <person name="Goeker M."/>
        </authorList>
    </citation>
    <scope>NUCLEOTIDE SEQUENCE [LARGE SCALE GENOMIC DNA]</scope>
    <source>
        <strain evidence="8 9">DSM 12396</strain>
    </source>
</reference>
<dbReference type="EC" id="5.4.2.7" evidence="5 6"/>
<dbReference type="HAMAP" id="MF_00740">
    <property type="entry name" value="Phosphopentomut"/>
    <property type="match status" value="1"/>
</dbReference>
<dbReference type="InterPro" id="IPR006124">
    <property type="entry name" value="Metalloenzyme"/>
</dbReference>
<dbReference type="InterPro" id="IPR024052">
    <property type="entry name" value="Phosphopentomutase_DeoB_cap_sf"/>
</dbReference>
<feature type="binding site" evidence="5">
    <location>
        <position position="327"/>
    </location>
    <ligand>
        <name>Mn(2+)</name>
        <dbReference type="ChEBI" id="CHEBI:29035"/>
        <label>1</label>
    </ligand>
</feature>
<keyword evidence="3 5" id="KW-0464">Manganese</keyword>
<dbReference type="PANTHER" id="PTHR21110">
    <property type="entry name" value="PHOSPHOPENTOMUTASE"/>
    <property type="match status" value="1"/>
</dbReference>
<comment type="function">
    <text evidence="5">Isomerase that catalyzes the conversion of deoxy-ribose 1-phosphate (dRib-1-P) and ribose 1-phosphate (Rib-1-P) to deoxy-ribose 5-phosphate (dRib-5-P) and ribose 5-phosphate (Rib-5-P), respectively.</text>
</comment>
<keyword evidence="5" id="KW-0963">Cytoplasm</keyword>
<feature type="binding site" evidence="5">
    <location>
        <position position="339"/>
    </location>
    <ligand>
        <name>Mn(2+)</name>
        <dbReference type="ChEBI" id="CHEBI:29035"/>
        <label>2</label>
    </ligand>
</feature>
<sequence length="393" mass="42748">MAATINRLTLIVLDSVGIGELPDAAQYGDAGSNTLANTARAVGGLNLPYLGRLGLGNIAPIEGVPPVDRPQAAYGRMAEASAGKDTTTGHWEIAGLLLERPFPVYPNGFPPEIIRPFEERIGRPVLGNKAASGTVIIEELGPEHMRTGYPIVYTSADSVFQIAAHEEIIPVEELYRMCRIARELLTGDHAVGRVIARPFVGRPGAFKRTDRRRDFSLPPPGPTVLDLLLENGFSVLAVGKIEDIFAGKGITEAVHTEGNMDGVDQTLACMRRLERGLIFTNLVDFDMLYGHRNNPRGYADALEAFDRRLPEILHATRPDEVLIITADHGCDPTTSSTDHSREYVPLLVYGQRVKPGVNLGTRNTFSDVAATVAELFGLSYPRGTSFAREVIVR</sequence>
<dbReference type="NCBIfam" id="NF003766">
    <property type="entry name" value="PRK05362.1"/>
    <property type="match status" value="1"/>
</dbReference>
<comment type="subcellular location">
    <subcellularLocation>
        <location evidence="5">Cytoplasm</location>
    </subcellularLocation>
</comment>
<comment type="catalytic activity">
    <reaction evidence="5">
        <text>2-deoxy-alpha-D-ribose 1-phosphate = 2-deoxy-D-ribose 5-phosphate</text>
        <dbReference type="Rhea" id="RHEA:27658"/>
        <dbReference type="ChEBI" id="CHEBI:57259"/>
        <dbReference type="ChEBI" id="CHEBI:62877"/>
        <dbReference type="EC" id="5.4.2.7"/>
    </reaction>
</comment>
<keyword evidence="2 5" id="KW-0479">Metal-binding</keyword>
<evidence type="ECO:0000256" key="5">
    <source>
        <dbReference type="HAMAP-Rule" id="MF_00740"/>
    </source>
</evidence>
<dbReference type="PANTHER" id="PTHR21110:SF0">
    <property type="entry name" value="PHOSPHOPENTOMUTASE"/>
    <property type="match status" value="1"/>
</dbReference>
<evidence type="ECO:0000256" key="2">
    <source>
        <dbReference type="ARBA" id="ARBA00022723"/>
    </source>
</evidence>
<dbReference type="NCBIfam" id="TIGR01696">
    <property type="entry name" value="deoB"/>
    <property type="match status" value="1"/>
</dbReference>
<dbReference type="Gene3D" id="3.40.720.10">
    <property type="entry name" value="Alkaline Phosphatase, subunit A"/>
    <property type="match status" value="1"/>
</dbReference>
<evidence type="ECO:0000259" key="7">
    <source>
        <dbReference type="Pfam" id="PF01676"/>
    </source>
</evidence>
<gene>
    <name evidence="5" type="primary">deoB</name>
    <name evidence="8" type="ORF">J2Z49_001716</name>
</gene>
<dbReference type="SUPFAM" id="SSF143856">
    <property type="entry name" value="DeoB insert domain-like"/>
    <property type="match status" value="1"/>
</dbReference>
<dbReference type="InterPro" id="IPR010045">
    <property type="entry name" value="DeoB"/>
</dbReference>
<dbReference type="GO" id="GO:0008973">
    <property type="term" value="F:phosphopentomutase activity"/>
    <property type="evidence" value="ECO:0007669"/>
    <property type="project" value="UniProtKB-EC"/>
</dbReference>
<comment type="cofactor">
    <cofactor evidence="5">
        <name>Mn(2+)</name>
        <dbReference type="ChEBI" id="CHEBI:29035"/>
    </cofactor>
    <text evidence="5">Binds 2 manganese ions.</text>
</comment>
<dbReference type="SUPFAM" id="SSF53649">
    <property type="entry name" value="Alkaline phosphatase-like"/>
    <property type="match status" value="1"/>
</dbReference>
<keyword evidence="9" id="KW-1185">Reference proteome</keyword>
<feature type="binding site" evidence="5">
    <location>
        <position position="291"/>
    </location>
    <ligand>
        <name>Mn(2+)</name>
        <dbReference type="ChEBI" id="CHEBI:29035"/>
        <label>2</label>
    </ligand>
</feature>
<comment type="catalytic activity">
    <reaction evidence="5">
        <text>alpha-D-ribose 1-phosphate = D-ribose 5-phosphate</text>
        <dbReference type="Rhea" id="RHEA:18793"/>
        <dbReference type="ChEBI" id="CHEBI:57720"/>
        <dbReference type="ChEBI" id="CHEBI:78346"/>
        <dbReference type="EC" id="5.4.2.7"/>
    </reaction>
</comment>
<dbReference type="RefSeq" id="WP_307401992.1">
    <property type="nucleotide sequence ID" value="NZ_JAUSUX010000011.1"/>
</dbReference>
<protein>
    <recommendedName>
        <fullName evidence="5 6">Phosphopentomutase</fullName>
        <ecNumber evidence="5 6">5.4.2.7</ecNumber>
    </recommendedName>
    <alternativeName>
        <fullName evidence="5">Phosphodeoxyribomutase</fullName>
    </alternativeName>
</protein>
<comment type="pathway">
    <text evidence="5">Carbohydrate degradation; 2-deoxy-D-ribose 1-phosphate degradation; D-glyceraldehyde 3-phosphate and acetaldehyde from 2-deoxy-alpha-D-ribose 1-phosphate: step 1/2.</text>
</comment>
<feature type="binding site" evidence="5">
    <location>
        <position position="286"/>
    </location>
    <ligand>
        <name>Mn(2+)</name>
        <dbReference type="ChEBI" id="CHEBI:29035"/>
        <label>2</label>
    </ligand>
</feature>
<feature type="domain" description="Metalloenzyme" evidence="7">
    <location>
        <begin position="246"/>
        <end position="379"/>
    </location>
</feature>
<keyword evidence="4 5" id="KW-0413">Isomerase</keyword>
<dbReference type="EMBL" id="JAUSUX010000011">
    <property type="protein sequence ID" value="MDQ0286602.1"/>
    <property type="molecule type" value="Genomic_DNA"/>
</dbReference>
<accession>A0ABU0B1J7</accession>
<evidence type="ECO:0000256" key="6">
    <source>
        <dbReference type="NCBIfam" id="TIGR01696"/>
    </source>
</evidence>
<organism evidence="8 9">
    <name type="scientific">Desulfofundulus luciae</name>
    <dbReference type="NCBI Taxonomy" id="74702"/>
    <lineage>
        <taxon>Bacteria</taxon>
        <taxon>Bacillati</taxon>
        <taxon>Bacillota</taxon>
        <taxon>Clostridia</taxon>
        <taxon>Eubacteriales</taxon>
        <taxon>Peptococcaceae</taxon>
        <taxon>Desulfofundulus</taxon>
    </lineage>
</organism>
<proteinExistence type="inferred from homology"/>
<comment type="similarity">
    <text evidence="1 5">Belongs to the phosphopentomutase family.</text>
</comment>
<dbReference type="PIRSF" id="PIRSF001491">
    <property type="entry name" value="Ppentomutase"/>
    <property type="match status" value="1"/>
</dbReference>
<evidence type="ECO:0000313" key="9">
    <source>
        <dbReference type="Proteomes" id="UP001225644"/>
    </source>
</evidence>
<dbReference type="Proteomes" id="UP001225644">
    <property type="component" value="Unassembled WGS sequence"/>
</dbReference>
<evidence type="ECO:0000256" key="1">
    <source>
        <dbReference type="ARBA" id="ARBA00010373"/>
    </source>
</evidence>
<feature type="binding site" evidence="5">
    <location>
        <position position="14"/>
    </location>
    <ligand>
        <name>Mn(2+)</name>
        <dbReference type="ChEBI" id="CHEBI:29035"/>
        <label>1</label>
    </ligand>
</feature>
<dbReference type="InterPro" id="IPR017850">
    <property type="entry name" value="Alkaline_phosphatase_core_sf"/>
</dbReference>
<evidence type="ECO:0000256" key="3">
    <source>
        <dbReference type="ARBA" id="ARBA00023211"/>
    </source>
</evidence>
<dbReference type="CDD" id="cd16009">
    <property type="entry name" value="PPM"/>
    <property type="match status" value="1"/>
</dbReference>
<comment type="caution">
    <text evidence="8">The sequence shown here is derived from an EMBL/GenBank/DDBJ whole genome shotgun (WGS) entry which is preliminary data.</text>
</comment>
<dbReference type="Pfam" id="PF01676">
    <property type="entry name" value="Metalloenzyme"/>
    <property type="match status" value="1"/>
</dbReference>
<name>A0ABU0B1J7_9FIRM</name>
<evidence type="ECO:0000256" key="4">
    <source>
        <dbReference type="ARBA" id="ARBA00023235"/>
    </source>
</evidence>
<dbReference type="Gene3D" id="3.30.70.1250">
    <property type="entry name" value="Phosphopentomutase"/>
    <property type="match status" value="1"/>
</dbReference>
<evidence type="ECO:0000313" key="8">
    <source>
        <dbReference type="EMBL" id="MDQ0286602.1"/>
    </source>
</evidence>
<feature type="binding site" evidence="5">
    <location>
        <position position="328"/>
    </location>
    <ligand>
        <name>Mn(2+)</name>
        <dbReference type="ChEBI" id="CHEBI:29035"/>
        <label>1</label>
    </ligand>
</feature>